<keyword evidence="3" id="KW-0963">Cytoplasm</keyword>
<reference evidence="12" key="1">
    <citation type="submission" date="2022-01" db="EMBL/GenBank/DDBJ databases">
        <authorList>
            <person name="King R."/>
        </authorList>
    </citation>
    <scope>NUCLEOTIDE SEQUENCE</scope>
</reference>
<name>A0A9N9WR42_9DIPT</name>
<sequence>MDKLENSKVLKDIGLDEKNKWILHEEKAQKFFEFIANNVDNSNILTNFELFEYEKLVEAGKVLNDEELERELKNIEESFPGFFSVNDDELDELEAEVKKLEADINERSDRLSRIKDFEGEQLKTITELERINSEVALKERLLTEECLKRSSELESLQETNSQEVAQLDKIYTQPQSSPTIMSQMPLDLYFAKCNELLRLLDTYMTQNFNICKRNEDMYNPEDESDINSLYQIKVEIIKMQKKKFEEEMSVAGMNYVIENIDKYKNYITGDFFEMKSVIDSLILEKESLEAHLNGLMLEGNLILKDIAEQKVTKILHEYFIGKNKRVTNRAEKITQVHEITDYIAYVCELMWAACQMDINRLKNRVDNSSEMNNQSQQCMKRIRQMKQLSIVDHSSYSHQFLKSFQKLLIENIHCDKNELSSIEKCFMEYINHGVQVNAVMQMLIEQKHYNKIQKTIKMIDEQSSILRDLIFCGPTNKPRLYDPKFIVPLYEKQSKKKEFEKIFQELKYNFQTKIIQPYSNDKFYRMKELLYIWFCSEPKKVLLAIKEVQKKAAEEGSASYKALNITVSH</sequence>
<keyword evidence="6" id="KW-0498">Mitosis</keyword>
<keyword evidence="5" id="KW-0493">Microtubule</keyword>
<evidence type="ECO:0000256" key="10">
    <source>
        <dbReference type="SAM" id="Coils"/>
    </source>
</evidence>
<dbReference type="GO" id="GO:0031023">
    <property type="term" value="P:microtubule organizing center organization"/>
    <property type="evidence" value="ECO:0007669"/>
    <property type="project" value="TreeGrafter"/>
</dbReference>
<evidence type="ECO:0000256" key="7">
    <source>
        <dbReference type="ARBA" id="ARBA00023054"/>
    </source>
</evidence>
<dbReference type="GO" id="GO:0072686">
    <property type="term" value="C:mitotic spindle"/>
    <property type="evidence" value="ECO:0007669"/>
    <property type="project" value="TreeGrafter"/>
</dbReference>
<feature type="coiled-coil region" evidence="10">
    <location>
        <begin position="83"/>
        <end position="110"/>
    </location>
</feature>
<keyword evidence="8" id="KW-0206">Cytoskeleton</keyword>
<evidence type="ECO:0000313" key="13">
    <source>
        <dbReference type="Proteomes" id="UP001153620"/>
    </source>
</evidence>
<dbReference type="GO" id="GO:0070652">
    <property type="term" value="C:HAUS complex"/>
    <property type="evidence" value="ECO:0007669"/>
    <property type="project" value="InterPro"/>
</dbReference>
<evidence type="ECO:0000256" key="4">
    <source>
        <dbReference type="ARBA" id="ARBA00022618"/>
    </source>
</evidence>
<dbReference type="AlphaFoldDB" id="A0A9N9WR42"/>
<dbReference type="GO" id="GO:0005874">
    <property type="term" value="C:microtubule"/>
    <property type="evidence" value="ECO:0007669"/>
    <property type="project" value="UniProtKB-KW"/>
</dbReference>
<reference evidence="12" key="2">
    <citation type="submission" date="2022-10" db="EMBL/GenBank/DDBJ databases">
        <authorList>
            <consortium name="ENA_rothamsted_submissions"/>
            <consortium name="culmorum"/>
            <person name="King R."/>
        </authorList>
    </citation>
    <scope>NUCLEOTIDE SEQUENCE</scope>
</reference>
<dbReference type="OrthoDB" id="8187957at2759"/>
<dbReference type="InterPro" id="IPR032733">
    <property type="entry name" value="HAUS3_N"/>
</dbReference>
<gene>
    <name evidence="12" type="ORF">CHIRRI_LOCUS5813</name>
</gene>
<keyword evidence="13" id="KW-1185">Reference proteome</keyword>
<comment type="similarity">
    <text evidence="2">Belongs to the HAUS3 family.</text>
</comment>
<evidence type="ECO:0000256" key="5">
    <source>
        <dbReference type="ARBA" id="ARBA00022701"/>
    </source>
</evidence>
<evidence type="ECO:0000256" key="2">
    <source>
        <dbReference type="ARBA" id="ARBA00009645"/>
    </source>
</evidence>
<comment type="subcellular location">
    <subcellularLocation>
        <location evidence="1">Cytoplasm</location>
        <location evidence="1">Cytoskeleton</location>
        <location evidence="1">Spindle</location>
    </subcellularLocation>
</comment>
<evidence type="ECO:0000313" key="12">
    <source>
        <dbReference type="EMBL" id="CAG9802908.1"/>
    </source>
</evidence>
<evidence type="ECO:0000256" key="3">
    <source>
        <dbReference type="ARBA" id="ARBA00022490"/>
    </source>
</evidence>
<evidence type="ECO:0000256" key="9">
    <source>
        <dbReference type="ARBA" id="ARBA00023306"/>
    </source>
</evidence>
<dbReference type="Proteomes" id="UP001153620">
    <property type="component" value="Chromosome 2"/>
</dbReference>
<organism evidence="12 13">
    <name type="scientific">Chironomus riparius</name>
    <dbReference type="NCBI Taxonomy" id="315576"/>
    <lineage>
        <taxon>Eukaryota</taxon>
        <taxon>Metazoa</taxon>
        <taxon>Ecdysozoa</taxon>
        <taxon>Arthropoda</taxon>
        <taxon>Hexapoda</taxon>
        <taxon>Insecta</taxon>
        <taxon>Pterygota</taxon>
        <taxon>Neoptera</taxon>
        <taxon>Endopterygota</taxon>
        <taxon>Diptera</taxon>
        <taxon>Nematocera</taxon>
        <taxon>Chironomoidea</taxon>
        <taxon>Chironomidae</taxon>
        <taxon>Chironominae</taxon>
        <taxon>Chironomus</taxon>
    </lineage>
</organism>
<dbReference type="PANTHER" id="PTHR19378:SF0">
    <property type="entry name" value="HAUS AUGMIN-LIKE COMPLEX SUBUNIT 3"/>
    <property type="match status" value="1"/>
</dbReference>
<feature type="domain" description="HAUS augmin-like complex subunit 3 N-terminal" evidence="11">
    <location>
        <begin position="21"/>
        <end position="216"/>
    </location>
</feature>
<evidence type="ECO:0000256" key="6">
    <source>
        <dbReference type="ARBA" id="ARBA00022776"/>
    </source>
</evidence>
<dbReference type="EMBL" id="OU895878">
    <property type="protein sequence ID" value="CAG9802908.1"/>
    <property type="molecule type" value="Genomic_DNA"/>
</dbReference>
<accession>A0A9N9WR42</accession>
<keyword evidence="4" id="KW-0132">Cell division</keyword>
<dbReference type="GO" id="GO:0051301">
    <property type="term" value="P:cell division"/>
    <property type="evidence" value="ECO:0007669"/>
    <property type="project" value="UniProtKB-KW"/>
</dbReference>
<dbReference type="InterPro" id="IPR026206">
    <property type="entry name" value="HAUS3"/>
</dbReference>
<evidence type="ECO:0000256" key="8">
    <source>
        <dbReference type="ARBA" id="ARBA00023212"/>
    </source>
</evidence>
<dbReference type="GO" id="GO:0005815">
    <property type="term" value="C:microtubule organizing center"/>
    <property type="evidence" value="ECO:0007669"/>
    <property type="project" value="TreeGrafter"/>
</dbReference>
<evidence type="ECO:0000256" key="1">
    <source>
        <dbReference type="ARBA" id="ARBA00004186"/>
    </source>
</evidence>
<keyword evidence="7 10" id="KW-0175">Coiled coil</keyword>
<proteinExistence type="inferred from homology"/>
<protein>
    <recommendedName>
        <fullName evidence="11">HAUS augmin-like complex subunit 3 N-terminal domain-containing protein</fullName>
    </recommendedName>
</protein>
<dbReference type="Pfam" id="PF14932">
    <property type="entry name" value="HAUS-augmin3"/>
    <property type="match status" value="1"/>
</dbReference>
<dbReference type="GO" id="GO:0051225">
    <property type="term" value="P:spindle assembly"/>
    <property type="evidence" value="ECO:0007669"/>
    <property type="project" value="InterPro"/>
</dbReference>
<dbReference type="PANTHER" id="PTHR19378">
    <property type="entry name" value="GOLGIN- RELATED"/>
    <property type="match status" value="1"/>
</dbReference>
<keyword evidence="9" id="KW-0131">Cell cycle</keyword>
<evidence type="ECO:0000259" key="11">
    <source>
        <dbReference type="Pfam" id="PF14932"/>
    </source>
</evidence>